<dbReference type="Proteomes" id="UP000006054">
    <property type="component" value="Chromosome"/>
</dbReference>
<dbReference type="AlphaFoldDB" id="I4AQT4"/>
<dbReference type="PROSITE" id="PS51257">
    <property type="entry name" value="PROKAR_LIPOPROTEIN"/>
    <property type="match status" value="1"/>
</dbReference>
<dbReference type="HOGENOM" id="CLU_1803322_0_0_10"/>
<dbReference type="RefSeq" id="WP_014799742.1">
    <property type="nucleotide sequence ID" value="NC_018018.1"/>
</dbReference>
<dbReference type="KEGG" id="fli:Fleli_4019"/>
<protein>
    <submittedName>
        <fullName evidence="1">Uncharacterized protein</fullName>
    </submittedName>
</protein>
<evidence type="ECO:0000313" key="1">
    <source>
        <dbReference type="EMBL" id="AFM06319.1"/>
    </source>
</evidence>
<dbReference type="STRING" id="880071.Fleli_4019"/>
<keyword evidence="2" id="KW-1185">Reference proteome</keyword>
<proteinExistence type="predicted"/>
<sequence precursor="true">MKKNTLFILVILLTSCNPFGKNDVMNYETELNELVMKLEEYPQGQYDRGDINKFMIADVSYLYIDLIIKNIDKGSGRYFGFVEKNDSLIIFINKSENMFDTEERIIYDFAKEPRNFGNNKIIGAAYEITQVDERWYYSEEGFD</sequence>
<gene>
    <name evidence="1" type="ordered locus">Fleli_4019</name>
</gene>
<dbReference type="OrthoDB" id="1366026at2"/>
<reference evidence="2" key="1">
    <citation type="submission" date="2012-06" db="EMBL/GenBank/DDBJ databases">
        <title>The complete genome of Flexibacter litoralis DSM 6794.</title>
        <authorList>
            <person name="Lucas S."/>
            <person name="Copeland A."/>
            <person name="Lapidus A."/>
            <person name="Glavina del Rio T."/>
            <person name="Dalin E."/>
            <person name="Tice H."/>
            <person name="Bruce D."/>
            <person name="Goodwin L."/>
            <person name="Pitluck S."/>
            <person name="Peters L."/>
            <person name="Ovchinnikova G."/>
            <person name="Lu M."/>
            <person name="Kyrpides N."/>
            <person name="Mavromatis K."/>
            <person name="Ivanova N."/>
            <person name="Brettin T."/>
            <person name="Detter J.C."/>
            <person name="Han C."/>
            <person name="Larimer F."/>
            <person name="Land M."/>
            <person name="Hauser L."/>
            <person name="Markowitz V."/>
            <person name="Cheng J.-F."/>
            <person name="Hugenholtz P."/>
            <person name="Woyke T."/>
            <person name="Wu D."/>
            <person name="Spring S."/>
            <person name="Lang E."/>
            <person name="Kopitz M."/>
            <person name="Brambilla E."/>
            <person name="Klenk H.-P."/>
            <person name="Eisen J.A."/>
        </authorList>
    </citation>
    <scope>NUCLEOTIDE SEQUENCE [LARGE SCALE GENOMIC DNA]</scope>
    <source>
        <strain evidence="2">ATCC 23117 / DSM 6794 / NBRC 15988 / NCIMB 1366 / Sio-4</strain>
    </source>
</reference>
<name>I4AQT4_BERLS</name>
<dbReference type="EMBL" id="CP003345">
    <property type="protein sequence ID" value="AFM06319.1"/>
    <property type="molecule type" value="Genomic_DNA"/>
</dbReference>
<organism evidence="1 2">
    <name type="scientific">Bernardetia litoralis (strain ATCC 23117 / DSM 6794 / NBRC 15988 / NCIMB 1366 / Fx l1 / Sio-4)</name>
    <name type="common">Flexibacter litoralis</name>
    <dbReference type="NCBI Taxonomy" id="880071"/>
    <lineage>
        <taxon>Bacteria</taxon>
        <taxon>Pseudomonadati</taxon>
        <taxon>Bacteroidota</taxon>
        <taxon>Cytophagia</taxon>
        <taxon>Cytophagales</taxon>
        <taxon>Bernardetiaceae</taxon>
        <taxon>Bernardetia</taxon>
    </lineage>
</organism>
<evidence type="ECO:0000313" key="2">
    <source>
        <dbReference type="Proteomes" id="UP000006054"/>
    </source>
</evidence>
<dbReference type="eggNOG" id="ENOG5033YVU">
    <property type="taxonomic scope" value="Bacteria"/>
</dbReference>
<accession>I4AQT4</accession>